<gene>
    <name evidence="1" type="ORF">HYN59_06400</name>
</gene>
<reference evidence="1 2" key="1">
    <citation type="submission" date="2018-04" db="EMBL/GenBank/DDBJ databases">
        <title>Genome sequencing of Flavobacterium sp. HYN0059.</title>
        <authorList>
            <person name="Yi H."/>
            <person name="Baek C."/>
        </authorList>
    </citation>
    <scope>NUCLEOTIDE SEQUENCE [LARGE SCALE GENOMIC DNA]</scope>
    <source>
        <strain evidence="1 2">HYN0059</strain>
    </source>
</reference>
<dbReference type="PROSITE" id="PS51257">
    <property type="entry name" value="PROKAR_LIPOPROTEIN"/>
    <property type="match status" value="1"/>
</dbReference>
<protein>
    <recommendedName>
        <fullName evidence="3">VCBS repeat-containing protein</fullName>
    </recommendedName>
</protein>
<dbReference type="KEGG" id="falb:HYN59_06400"/>
<proteinExistence type="predicted"/>
<organism evidence="1 2">
    <name type="scientific">Flavobacterium album</name>
    <dbReference type="NCBI Taxonomy" id="2175091"/>
    <lineage>
        <taxon>Bacteria</taxon>
        <taxon>Pseudomonadati</taxon>
        <taxon>Bacteroidota</taxon>
        <taxon>Flavobacteriia</taxon>
        <taxon>Flavobacteriales</taxon>
        <taxon>Flavobacteriaceae</taxon>
        <taxon>Flavobacterium</taxon>
    </lineage>
</organism>
<keyword evidence="2" id="KW-1185">Reference proteome</keyword>
<dbReference type="AlphaFoldDB" id="A0A2S1QWJ2"/>
<name>A0A2S1QWJ2_9FLAO</name>
<evidence type="ECO:0000313" key="1">
    <source>
        <dbReference type="EMBL" id="AWH84776.1"/>
    </source>
</evidence>
<evidence type="ECO:0008006" key="3">
    <source>
        <dbReference type="Google" id="ProtNLM"/>
    </source>
</evidence>
<dbReference type="OrthoDB" id="637392at2"/>
<dbReference type="EMBL" id="CP029186">
    <property type="protein sequence ID" value="AWH84776.1"/>
    <property type="molecule type" value="Genomic_DNA"/>
</dbReference>
<evidence type="ECO:0000313" key="2">
    <source>
        <dbReference type="Proteomes" id="UP000244929"/>
    </source>
</evidence>
<dbReference type="Proteomes" id="UP000244929">
    <property type="component" value="Chromosome"/>
</dbReference>
<dbReference type="RefSeq" id="WP_108777482.1">
    <property type="nucleotide sequence ID" value="NZ_CP029186.1"/>
</dbReference>
<sequence>MKEGLFTLLLAFSLASCKKEKSTDTIATPPAITAVPTQPISRPVNDYDGDGIADEAEVILVKEGEGNPVEDDTPSEYAIAFNNKKFAQLPIGCCEATIIPEGDLDGDGAAELSVFQSPMNGCVHTMTTYTFRNGKWQKLFRPFLVPTGCDEISKEELEKLVYKENGKVYIMETDVNDEDFKKNPIDVKL</sequence>
<accession>A0A2S1QWJ2</accession>